<dbReference type="Pfam" id="PF00535">
    <property type="entry name" value="Glycos_transf_2"/>
    <property type="match status" value="1"/>
</dbReference>
<dbReference type="SUPFAM" id="SSF53448">
    <property type="entry name" value="Nucleotide-diphospho-sugar transferases"/>
    <property type="match status" value="1"/>
</dbReference>
<dbReference type="GO" id="GO:0016757">
    <property type="term" value="F:glycosyltransferase activity"/>
    <property type="evidence" value="ECO:0007669"/>
    <property type="project" value="UniProtKB-KW"/>
</dbReference>
<dbReference type="PANTHER" id="PTHR43179:SF12">
    <property type="entry name" value="GALACTOFURANOSYLTRANSFERASE GLFT2"/>
    <property type="match status" value="1"/>
</dbReference>
<reference evidence="5" key="1">
    <citation type="journal article" date="2014" name="Int. J. Syst. Evol. Microbiol.">
        <title>Complete genome of a new Firmicutes species belonging to the dominant human colonic microbiota ('Ruminococcus bicirculans') reveals two chromosomes and a selective capacity to utilize plant glucans.</title>
        <authorList>
            <consortium name="NISC Comparative Sequencing Program"/>
            <person name="Wegmann U."/>
            <person name="Louis P."/>
            <person name="Goesmann A."/>
            <person name="Henrissat B."/>
            <person name="Duncan S.H."/>
            <person name="Flint H.J."/>
        </authorList>
    </citation>
    <scope>NUCLEOTIDE SEQUENCE</scope>
    <source>
        <strain evidence="5">CECT 8869</strain>
    </source>
</reference>
<evidence type="ECO:0000256" key="3">
    <source>
        <dbReference type="ARBA" id="ARBA00022679"/>
    </source>
</evidence>
<comment type="caution">
    <text evidence="5">The sequence shown here is derived from an EMBL/GenBank/DDBJ whole genome shotgun (WGS) entry which is preliminary data.</text>
</comment>
<reference evidence="5" key="2">
    <citation type="submission" date="2023-06" db="EMBL/GenBank/DDBJ databases">
        <authorList>
            <person name="Lucena T."/>
            <person name="Sun Q."/>
        </authorList>
    </citation>
    <scope>NUCLEOTIDE SEQUENCE</scope>
    <source>
        <strain evidence="5">CECT 8869</strain>
    </source>
</reference>
<accession>A0ABT8RTS9</accession>
<dbReference type="Proteomes" id="UP001168579">
    <property type="component" value="Unassembled WGS sequence"/>
</dbReference>
<proteinExistence type="inferred from homology"/>
<dbReference type="Gene3D" id="3.90.550.10">
    <property type="entry name" value="Spore Coat Polysaccharide Biosynthesis Protein SpsA, Chain A"/>
    <property type="match status" value="1"/>
</dbReference>
<keyword evidence="3 5" id="KW-0808">Transferase</keyword>
<dbReference type="EC" id="2.4.-.-" evidence="5"/>
<name>A0ABT8RTS9_9FLAO</name>
<dbReference type="PANTHER" id="PTHR43179">
    <property type="entry name" value="RHAMNOSYLTRANSFERASE WBBL"/>
    <property type="match status" value="1"/>
</dbReference>
<dbReference type="InterPro" id="IPR029044">
    <property type="entry name" value="Nucleotide-diphossugar_trans"/>
</dbReference>
<dbReference type="InterPro" id="IPR001173">
    <property type="entry name" value="Glyco_trans_2-like"/>
</dbReference>
<dbReference type="EMBL" id="JAUKUC010000001">
    <property type="protein sequence ID" value="MDO1514314.1"/>
    <property type="molecule type" value="Genomic_DNA"/>
</dbReference>
<evidence type="ECO:0000259" key="4">
    <source>
        <dbReference type="Pfam" id="PF00535"/>
    </source>
</evidence>
<keyword evidence="6" id="KW-1185">Reference proteome</keyword>
<evidence type="ECO:0000313" key="5">
    <source>
        <dbReference type="EMBL" id="MDO1514314.1"/>
    </source>
</evidence>
<gene>
    <name evidence="5" type="ORF">Q2T41_16795</name>
</gene>
<evidence type="ECO:0000256" key="1">
    <source>
        <dbReference type="ARBA" id="ARBA00006739"/>
    </source>
</evidence>
<organism evidence="5 6">
    <name type="scientific">Maribacter confluentis</name>
    <dbReference type="NCBI Taxonomy" id="1656093"/>
    <lineage>
        <taxon>Bacteria</taxon>
        <taxon>Pseudomonadati</taxon>
        <taxon>Bacteroidota</taxon>
        <taxon>Flavobacteriia</taxon>
        <taxon>Flavobacteriales</taxon>
        <taxon>Flavobacteriaceae</taxon>
        <taxon>Maribacter</taxon>
    </lineage>
</organism>
<protein>
    <submittedName>
        <fullName evidence="5">Glycosyltransferase</fullName>
        <ecNumber evidence="5">2.4.-.-</ecNumber>
    </submittedName>
</protein>
<dbReference type="RefSeq" id="WP_304437022.1">
    <property type="nucleotide sequence ID" value="NZ_JAUKUC010000001.1"/>
</dbReference>
<evidence type="ECO:0000313" key="6">
    <source>
        <dbReference type="Proteomes" id="UP001168579"/>
    </source>
</evidence>
<sequence length="289" mass="32862">MQNIAVLLTCFNRKEKTLKSLEALYTAYNGYEQKFSLSIYLTDDGSTDGTAESVKSKYPEATILLGNGQLYWAGGMRNSWNEALNKDYDIFFLLNDDTIVNTKLFSNLLDTHQEVINKYGIGGIYLGSTMDPHTNKLTYGGAKLLNKFMLKYQHLIPNGNIQECELGNANIMFVSKNVVKQIGILSTDYIHGVADYDYTLRAVKKNLPVVIMPNFCGVCENEHVYLYEGFAKMSFKKRLKHLNNPTGIDSRSNLNLMKNHFPIRVPFFITSSLIKLVFPALYTKFHKSR</sequence>
<evidence type="ECO:0000256" key="2">
    <source>
        <dbReference type="ARBA" id="ARBA00022676"/>
    </source>
</evidence>
<keyword evidence="2 5" id="KW-0328">Glycosyltransferase</keyword>
<feature type="domain" description="Glycosyltransferase 2-like" evidence="4">
    <location>
        <begin position="6"/>
        <end position="129"/>
    </location>
</feature>
<comment type="similarity">
    <text evidence="1">Belongs to the glycosyltransferase 2 family.</text>
</comment>